<keyword evidence="2" id="KW-0479">Metal-binding</keyword>
<dbReference type="InterPro" id="IPR057670">
    <property type="entry name" value="SH3_retrovirus"/>
</dbReference>
<dbReference type="AlphaFoldDB" id="A0A7I4BZ14"/>
<dbReference type="InterPro" id="IPR013103">
    <property type="entry name" value="RVT_2"/>
</dbReference>
<keyword evidence="8" id="KW-0548">Nucleotidyltransferase</keyword>
<dbReference type="InterPro" id="IPR036397">
    <property type="entry name" value="RNaseH_sf"/>
</dbReference>
<keyword evidence="5" id="KW-0460">Magnesium</keyword>
<evidence type="ECO:0000256" key="5">
    <source>
        <dbReference type="ARBA" id="ARBA00022842"/>
    </source>
</evidence>
<reference evidence="12 13" key="1">
    <citation type="journal article" date="2008" name="Science">
        <title>The Physcomitrella genome reveals evolutionary insights into the conquest of land by plants.</title>
        <authorList>
            <person name="Rensing S."/>
            <person name="Lang D."/>
            <person name="Zimmer A."/>
            <person name="Terry A."/>
            <person name="Salamov A."/>
            <person name="Shapiro H."/>
            <person name="Nishiyama T."/>
            <person name="Perroud P.-F."/>
            <person name="Lindquist E."/>
            <person name="Kamisugi Y."/>
            <person name="Tanahashi T."/>
            <person name="Sakakibara K."/>
            <person name="Fujita T."/>
            <person name="Oishi K."/>
            <person name="Shin-I T."/>
            <person name="Kuroki Y."/>
            <person name="Toyoda A."/>
            <person name="Suzuki Y."/>
            <person name="Hashimoto A."/>
            <person name="Yamaguchi K."/>
            <person name="Sugano A."/>
            <person name="Kohara Y."/>
            <person name="Fujiyama A."/>
            <person name="Anterola A."/>
            <person name="Aoki S."/>
            <person name="Ashton N."/>
            <person name="Barbazuk W.B."/>
            <person name="Barker E."/>
            <person name="Bennetzen J."/>
            <person name="Bezanilla M."/>
            <person name="Blankenship R."/>
            <person name="Cho S.H."/>
            <person name="Dutcher S."/>
            <person name="Estelle M."/>
            <person name="Fawcett J.A."/>
            <person name="Gundlach H."/>
            <person name="Hanada K."/>
            <person name="Heyl A."/>
            <person name="Hicks K.A."/>
            <person name="Hugh J."/>
            <person name="Lohr M."/>
            <person name="Mayer K."/>
            <person name="Melkozernov A."/>
            <person name="Murata T."/>
            <person name="Nelson D."/>
            <person name="Pils B."/>
            <person name="Prigge M."/>
            <person name="Reiss B."/>
            <person name="Renner T."/>
            <person name="Rombauts S."/>
            <person name="Rushton P."/>
            <person name="Sanderfoot A."/>
            <person name="Schween G."/>
            <person name="Shiu S.-H."/>
            <person name="Stueber K."/>
            <person name="Theodoulou F.L."/>
            <person name="Tu H."/>
            <person name="Van de Peer Y."/>
            <person name="Verrier P.J."/>
            <person name="Waters E."/>
            <person name="Wood A."/>
            <person name="Yang L."/>
            <person name="Cove D."/>
            <person name="Cuming A."/>
            <person name="Hasebe M."/>
            <person name="Lucas S."/>
            <person name="Mishler D.B."/>
            <person name="Reski R."/>
            <person name="Grigoriev I."/>
            <person name="Quatrano R.S."/>
            <person name="Boore J.L."/>
        </authorList>
    </citation>
    <scope>NUCLEOTIDE SEQUENCE [LARGE SCALE GENOMIC DNA]</scope>
    <source>
        <strain evidence="12 13">cv. Gransden 2004</strain>
    </source>
</reference>
<reference evidence="12 13" key="2">
    <citation type="journal article" date="2018" name="Plant J.">
        <title>The Physcomitrella patens chromosome-scale assembly reveals moss genome structure and evolution.</title>
        <authorList>
            <person name="Lang D."/>
            <person name="Ullrich K.K."/>
            <person name="Murat F."/>
            <person name="Fuchs J."/>
            <person name="Jenkins J."/>
            <person name="Haas F.B."/>
            <person name="Piednoel M."/>
            <person name="Gundlach H."/>
            <person name="Van Bel M."/>
            <person name="Meyberg R."/>
            <person name="Vives C."/>
            <person name="Morata J."/>
            <person name="Symeonidi A."/>
            <person name="Hiss M."/>
            <person name="Muchero W."/>
            <person name="Kamisugi Y."/>
            <person name="Saleh O."/>
            <person name="Blanc G."/>
            <person name="Decker E.L."/>
            <person name="van Gessel N."/>
            <person name="Grimwood J."/>
            <person name="Hayes R.D."/>
            <person name="Graham S.W."/>
            <person name="Gunter L.E."/>
            <person name="McDaniel S.F."/>
            <person name="Hoernstein S.N.W."/>
            <person name="Larsson A."/>
            <person name="Li F.W."/>
            <person name="Perroud P.F."/>
            <person name="Phillips J."/>
            <person name="Ranjan P."/>
            <person name="Rokshar D.S."/>
            <person name="Rothfels C.J."/>
            <person name="Schneider L."/>
            <person name="Shu S."/>
            <person name="Stevenson D.W."/>
            <person name="Thummler F."/>
            <person name="Tillich M."/>
            <person name="Villarreal Aguilar J.C."/>
            <person name="Widiez T."/>
            <person name="Wong G.K."/>
            <person name="Wymore A."/>
            <person name="Zhang Y."/>
            <person name="Zimmer A.D."/>
            <person name="Quatrano R.S."/>
            <person name="Mayer K.F.X."/>
            <person name="Goodstein D."/>
            <person name="Casacuberta J.M."/>
            <person name="Vandepoele K."/>
            <person name="Reski R."/>
            <person name="Cuming A.C."/>
            <person name="Tuskan G.A."/>
            <person name="Maumus F."/>
            <person name="Salse J."/>
            <person name="Schmutz J."/>
            <person name="Rensing S.A."/>
        </authorList>
    </citation>
    <scope>NUCLEOTIDE SEQUENCE [LARGE SCALE GENOMIC DNA]</scope>
    <source>
        <strain evidence="12 13">cv. Gransden 2004</strain>
    </source>
</reference>
<dbReference type="Proteomes" id="UP000006727">
    <property type="component" value="Chromosome 1"/>
</dbReference>
<keyword evidence="4" id="KW-0378">Hydrolase</keyword>
<dbReference type="GO" id="GO:0046872">
    <property type="term" value="F:metal ion binding"/>
    <property type="evidence" value="ECO:0007669"/>
    <property type="project" value="UniProtKB-KW"/>
</dbReference>
<name>A0A7I4BZ14_PHYPA</name>
<accession>A0A7I4BZ14</accession>
<keyword evidence="1" id="KW-0540">Nuclease</keyword>
<dbReference type="GO" id="GO:0006310">
    <property type="term" value="P:DNA recombination"/>
    <property type="evidence" value="ECO:0007669"/>
    <property type="project" value="UniProtKB-KW"/>
</dbReference>
<dbReference type="GO" id="GO:0004519">
    <property type="term" value="F:endonuclease activity"/>
    <property type="evidence" value="ECO:0007669"/>
    <property type="project" value="UniProtKB-KW"/>
</dbReference>
<dbReference type="GO" id="GO:0015074">
    <property type="term" value="P:DNA integration"/>
    <property type="evidence" value="ECO:0007669"/>
    <property type="project" value="UniProtKB-KW"/>
</dbReference>
<dbReference type="Pfam" id="PF07727">
    <property type="entry name" value="RVT_2"/>
    <property type="match status" value="1"/>
</dbReference>
<dbReference type="GO" id="GO:0016787">
    <property type="term" value="F:hydrolase activity"/>
    <property type="evidence" value="ECO:0007669"/>
    <property type="project" value="UniProtKB-KW"/>
</dbReference>
<organism evidence="12 13">
    <name type="scientific">Physcomitrium patens</name>
    <name type="common">Spreading-leaved earth moss</name>
    <name type="synonym">Physcomitrella patens</name>
    <dbReference type="NCBI Taxonomy" id="3218"/>
    <lineage>
        <taxon>Eukaryota</taxon>
        <taxon>Viridiplantae</taxon>
        <taxon>Streptophyta</taxon>
        <taxon>Embryophyta</taxon>
        <taxon>Bryophyta</taxon>
        <taxon>Bryophytina</taxon>
        <taxon>Bryopsida</taxon>
        <taxon>Funariidae</taxon>
        <taxon>Funariales</taxon>
        <taxon>Funariaceae</taxon>
        <taxon>Physcomitrium</taxon>
    </lineage>
</organism>
<sequence length="505" mass="58425">VKKNLMSPEAALLHTIKFYQQVDNTKDKIQSLQTDRKDEFMSTEFIKFCKHVGITHQVTVLHISYQNGFAEHNNCTIIDRARSMAIDANNLTNISPLRSNQGSSPMEQYPGKPTDLSRLKVFGCAAYVHVRKHDRGKFDVHANLCIFVGCNSQTKQNDAHLPPLKDYNETSIMPLYNIAPPPSSDTDQQSTRLRRSRITTPILIRKSLGLQGAPYYSKDYIFSAETTSKLTDFYEAYNNLKWRTTMKSEYDSLIENRTWTLIELPSEKKPKTTKWVFQTKTRADGYFELLKASLAETFLPTIKCTTIEIIIVLAAWKRWQMIHLDVRATYLNGILINEVYITVRRLLRYNHKGFACRFRRANYGLRQLGCAWYTDIDSYITTLKLYCSNADHNVYIRTSKLNTVLVLYVDDIILTRDDTFEFQKIKETLEKKYRMLDLSQVKLYVGLYMDLEPTDVDVYQSLVGSLILITNTRPNQSCVVNVQSKFMANPLQAYMNAAKRVLEYL</sequence>
<dbReference type="PROSITE" id="PS50994">
    <property type="entry name" value="INTEGRASE"/>
    <property type="match status" value="1"/>
</dbReference>
<keyword evidence="8" id="KW-0808">Transferase</keyword>
<dbReference type="SUPFAM" id="SSF56672">
    <property type="entry name" value="DNA/RNA polymerases"/>
    <property type="match status" value="1"/>
</dbReference>
<evidence type="ECO:0000313" key="12">
    <source>
        <dbReference type="EnsemblPlants" id="Pp3c1_38590V3.1"/>
    </source>
</evidence>
<keyword evidence="7" id="KW-0695">RNA-directed DNA polymerase</keyword>
<evidence type="ECO:0000256" key="2">
    <source>
        <dbReference type="ARBA" id="ARBA00022723"/>
    </source>
</evidence>
<evidence type="ECO:0000256" key="4">
    <source>
        <dbReference type="ARBA" id="ARBA00022801"/>
    </source>
</evidence>
<dbReference type="Gramene" id="Pp3c1_38590V3.1">
    <property type="protein sequence ID" value="Pp3c1_38590V3.1"/>
    <property type="gene ID" value="Pp3c1_38590"/>
</dbReference>
<dbReference type="GO" id="GO:0003964">
    <property type="term" value="F:RNA-directed DNA polymerase activity"/>
    <property type="evidence" value="ECO:0007669"/>
    <property type="project" value="UniProtKB-KW"/>
</dbReference>
<dbReference type="EnsemblPlants" id="Pp3c1_38590V3.1">
    <property type="protein sequence ID" value="Pp3c1_38590V3.1"/>
    <property type="gene ID" value="Pp3c1_38590"/>
</dbReference>
<dbReference type="PANTHER" id="PTHR42648">
    <property type="entry name" value="TRANSPOSASE, PUTATIVE-RELATED"/>
    <property type="match status" value="1"/>
</dbReference>
<dbReference type="InterPro" id="IPR043502">
    <property type="entry name" value="DNA/RNA_pol_sf"/>
</dbReference>
<protein>
    <recommendedName>
        <fullName evidence="11">Integrase catalytic domain-containing protein</fullName>
    </recommendedName>
</protein>
<dbReference type="GO" id="GO:0003887">
    <property type="term" value="F:DNA-directed DNA polymerase activity"/>
    <property type="evidence" value="ECO:0007669"/>
    <property type="project" value="UniProtKB-KW"/>
</dbReference>
<keyword evidence="10" id="KW-0511">Multifunctional enzyme</keyword>
<evidence type="ECO:0000313" key="13">
    <source>
        <dbReference type="Proteomes" id="UP000006727"/>
    </source>
</evidence>
<dbReference type="InParanoid" id="A0A7I4BZ14"/>
<dbReference type="InterPro" id="IPR039537">
    <property type="entry name" value="Retrotran_Ty1/copia-like"/>
</dbReference>
<dbReference type="GO" id="GO:0003676">
    <property type="term" value="F:nucleic acid binding"/>
    <property type="evidence" value="ECO:0007669"/>
    <property type="project" value="InterPro"/>
</dbReference>
<evidence type="ECO:0000256" key="1">
    <source>
        <dbReference type="ARBA" id="ARBA00022722"/>
    </source>
</evidence>
<reference evidence="12" key="3">
    <citation type="submission" date="2020-12" db="UniProtKB">
        <authorList>
            <consortium name="EnsemblPlants"/>
        </authorList>
    </citation>
    <scope>IDENTIFICATION</scope>
</reference>
<keyword evidence="13" id="KW-1185">Reference proteome</keyword>
<evidence type="ECO:0000256" key="6">
    <source>
        <dbReference type="ARBA" id="ARBA00022908"/>
    </source>
</evidence>
<dbReference type="InterPro" id="IPR001584">
    <property type="entry name" value="Integrase_cat-core"/>
</dbReference>
<evidence type="ECO:0000256" key="7">
    <source>
        <dbReference type="ARBA" id="ARBA00022918"/>
    </source>
</evidence>
<keyword evidence="9" id="KW-0233">DNA recombination</keyword>
<evidence type="ECO:0000256" key="3">
    <source>
        <dbReference type="ARBA" id="ARBA00022759"/>
    </source>
</evidence>
<proteinExistence type="predicted"/>
<keyword evidence="3" id="KW-0255">Endonuclease</keyword>
<evidence type="ECO:0000256" key="8">
    <source>
        <dbReference type="ARBA" id="ARBA00022932"/>
    </source>
</evidence>
<dbReference type="Pfam" id="PF25597">
    <property type="entry name" value="SH3_retrovirus"/>
    <property type="match status" value="1"/>
</dbReference>
<evidence type="ECO:0000256" key="9">
    <source>
        <dbReference type="ARBA" id="ARBA00023172"/>
    </source>
</evidence>
<dbReference type="EMBL" id="ABEU02000001">
    <property type="status" value="NOT_ANNOTATED_CDS"/>
    <property type="molecule type" value="Genomic_DNA"/>
</dbReference>
<dbReference type="InterPro" id="IPR012337">
    <property type="entry name" value="RNaseH-like_sf"/>
</dbReference>
<evidence type="ECO:0000259" key="11">
    <source>
        <dbReference type="PROSITE" id="PS50994"/>
    </source>
</evidence>
<dbReference type="PANTHER" id="PTHR42648:SF11">
    <property type="entry name" value="TRANSPOSON TY4-P GAG-POL POLYPROTEIN"/>
    <property type="match status" value="1"/>
</dbReference>
<keyword evidence="6" id="KW-0229">DNA integration</keyword>
<keyword evidence="8" id="KW-0239">DNA-directed DNA polymerase</keyword>
<dbReference type="Gene3D" id="3.30.420.10">
    <property type="entry name" value="Ribonuclease H-like superfamily/Ribonuclease H"/>
    <property type="match status" value="1"/>
</dbReference>
<feature type="domain" description="Integrase catalytic" evidence="11">
    <location>
        <begin position="1"/>
        <end position="84"/>
    </location>
</feature>
<evidence type="ECO:0000256" key="10">
    <source>
        <dbReference type="ARBA" id="ARBA00023268"/>
    </source>
</evidence>
<dbReference type="SUPFAM" id="SSF53098">
    <property type="entry name" value="Ribonuclease H-like"/>
    <property type="match status" value="1"/>
</dbReference>